<evidence type="ECO:0000256" key="11">
    <source>
        <dbReference type="HAMAP-Rule" id="MF_01393"/>
    </source>
</evidence>
<dbReference type="PANTHER" id="PTHR42823:SF3">
    <property type="entry name" value="ATP SYNTHASE SUBUNIT A, CHLOROPLASTIC"/>
    <property type="match status" value="1"/>
</dbReference>
<dbReference type="HAMAP" id="MF_01393">
    <property type="entry name" value="ATP_synth_a_bact"/>
    <property type="match status" value="1"/>
</dbReference>
<dbReference type="RefSeq" id="WP_125381530.1">
    <property type="nucleotide sequence ID" value="NZ_RJPM01000001.1"/>
</dbReference>
<evidence type="ECO:0000313" key="13">
    <source>
        <dbReference type="EMBL" id="RSJ77671.1"/>
    </source>
</evidence>
<keyword evidence="5 11" id="KW-0812">Transmembrane</keyword>
<comment type="function">
    <text evidence="11 12">Key component of the proton channel; it plays a direct role in the translocation of protons across the membrane.</text>
</comment>
<evidence type="ECO:0000256" key="12">
    <source>
        <dbReference type="RuleBase" id="RU000483"/>
    </source>
</evidence>
<evidence type="ECO:0000313" key="14">
    <source>
        <dbReference type="Proteomes" id="UP000272213"/>
    </source>
</evidence>
<evidence type="ECO:0000256" key="9">
    <source>
        <dbReference type="ARBA" id="ARBA00023136"/>
    </source>
</evidence>
<keyword evidence="4 11" id="KW-0138">CF(0)</keyword>
<keyword evidence="10 11" id="KW-0066">ATP synthesis</keyword>
<name>A0A3R9MIM6_STRCR</name>
<organism evidence="13 14">
    <name type="scientific">Streptococcus cristatus</name>
    <dbReference type="NCBI Taxonomy" id="45634"/>
    <lineage>
        <taxon>Bacteria</taxon>
        <taxon>Bacillati</taxon>
        <taxon>Bacillota</taxon>
        <taxon>Bacilli</taxon>
        <taxon>Lactobacillales</taxon>
        <taxon>Streptococcaceae</taxon>
        <taxon>Streptococcus</taxon>
    </lineage>
</organism>
<comment type="subcellular location">
    <subcellularLocation>
        <location evidence="11 12">Cell membrane</location>
        <topology evidence="11 12">Multi-pass membrane protein</topology>
    </subcellularLocation>
    <subcellularLocation>
        <location evidence="1">Membrane</location>
        <topology evidence="1">Multi-pass membrane protein</topology>
    </subcellularLocation>
</comment>
<feature type="transmembrane region" description="Helical" evidence="11">
    <location>
        <begin position="171"/>
        <end position="188"/>
    </location>
</feature>
<feature type="transmembrane region" description="Helical" evidence="11">
    <location>
        <begin position="76"/>
        <end position="95"/>
    </location>
</feature>
<evidence type="ECO:0000256" key="5">
    <source>
        <dbReference type="ARBA" id="ARBA00022692"/>
    </source>
</evidence>
<dbReference type="AlphaFoldDB" id="A0A3R9MIM6"/>
<dbReference type="InterPro" id="IPR045082">
    <property type="entry name" value="ATP_syn_F0_a_bact/chloroplast"/>
</dbReference>
<keyword evidence="3 11" id="KW-0813">Transport</keyword>
<dbReference type="CDD" id="cd00310">
    <property type="entry name" value="ATP-synt_Fo_a_6"/>
    <property type="match status" value="1"/>
</dbReference>
<dbReference type="NCBIfam" id="TIGR01131">
    <property type="entry name" value="ATP_synt_6_or_A"/>
    <property type="match status" value="1"/>
</dbReference>
<keyword evidence="9 11" id="KW-0472">Membrane</keyword>
<comment type="caution">
    <text evidence="13">The sequence shown here is derived from an EMBL/GenBank/DDBJ whole genome shotgun (WGS) entry which is preliminary data.</text>
</comment>
<dbReference type="EMBL" id="RJPM01000001">
    <property type="protein sequence ID" value="RSJ77671.1"/>
    <property type="molecule type" value="Genomic_DNA"/>
</dbReference>
<evidence type="ECO:0000256" key="2">
    <source>
        <dbReference type="ARBA" id="ARBA00006810"/>
    </source>
</evidence>
<protein>
    <recommendedName>
        <fullName evidence="11 12">ATP synthase subunit a</fullName>
    </recommendedName>
    <alternativeName>
        <fullName evidence="11">ATP synthase F0 sector subunit a</fullName>
    </alternativeName>
    <alternativeName>
        <fullName evidence="11">F-ATPase subunit 6</fullName>
    </alternativeName>
</protein>
<dbReference type="Pfam" id="PF00119">
    <property type="entry name" value="ATP-synt_A"/>
    <property type="match status" value="1"/>
</dbReference>
<evidence type="ECO:0000256" key="10">
    <source>
        <dbReference type="ARBA" id="ARBA00023310"/>
    </source>
</evidence>
<keyword evidence="6 11" id="KW-0375">Hydrogen ion transport</keyword>
<dbReference type="GO" id="GO:0045259">
    <property type="term" value="C:proton-transporting ATP synthase complex"/>
    <property type="evidence" value="ECO:0007669"/>
    <property type="project" value="UniProtKB-KW"/>
</dbReference>
<dbReference type="GO" id="GO:0046933">
    <property type="term" value="F:proton-transporting ATP synthase activity, rotational mechanism"/>
    <property type="evidence" value="ECO:0007669"/>
    <property type="project" value="UniProtKB-UniRule"/>
</dbReference>
<dbReference type="Proteomes" id="UP000272213">
    <property type="component" value="Unassembled WGS sequence"/>
</dbReference>
<dbReference type="NCBIfam" id="NF004479">
    <property type="entry name" value="PRK05815.1-4"/>
    <property type="match status" value="1"/>
</dbReference>
<evidence type="ECO:0000256" key="4">
    <source>
        <dbReference type="ARBA" id="ARBA00022547"/>
    </source>
</evidence>
<feature type="transmembrane region" description="Helical" evidence="11">
    <location>
        <begin position="115"/>
        <end position="134"/>
    </location>
</feature>
<dbReference type="PRINTS" id="PR00123">
    <property type="entry name" value="ATPASEA"/>
</dbReference>
<comment type="similarity">
    <text evidence="2 11 12">Belongs to the ATPase A chain family.</text>
</comment>
<dbReference type="GO" id="GO:0042777">
    <property type="term" value="P:proton motive force-driven plasma membrane ATP synthesis"/>
    <property type="evidence" value="ECO:0007669"/>
    <property type="project" value="TreeGrafter"/>
</dbReference>
<proteinExistence type="inferred from homology"/>
<dbReference type="Gene3D" id="1.20.120.220">
    <property type="entry name" value="ATP synthase, F0 complex, subunit A"/>
    <property type="match status" value="1"/>
</dbReference>
<accession>A0A3R9MIM6</accession>
<evidence type="ECO:0000256" key="1">
    <source>
        <dbReference type="ARBA" id="ARBA00004141"/>
    </source>
</evidence>
<evidence type="ECO:0000256" key="6">
    <source>
        <dbReference type="ARBA" id="ARBA00022781"/>
    </source>
</evidence>
<dbReference type="GO" id="GO:0005886">
    <property type="term" value="C:plasma membrane"/>
    <property type="evidence" value="ECO:0007669"/>
    <property type="project" value="UniProtKB-SubCell"/>
</dbReference>
<keyword evidence="11" id="KW-1003">Cell membrane</keyword>
<gene>
    <name evidence="11 13" type="primary">atpB</name>
    <name evidence="13" type="ORF">D8798_00670</name>
</gene>
<feature type="transmembrane region" description="Helical" evidence="11">
    <location>
        <begin position="194"/>
        <end position="222"/>
    </location>
</feature>
<keyword evidence="8 11" id="KW-0406">Ion transport</keyword>
<dbReference type="InterPro" id="IPR035908">
    <property type="entry name" value="F0_ATP_A_sf"/>
</dbReference>
<dbReference type="InterPro" id="IPR000568">
    <property type="entry name" value="ATP_synth_F0_asu"/>
</dbReference>
<evidence type="ECO:0000256" key="8">
    <source>
        <dbReference type="ARBA" id="ARBA00023065"/>
    </source>
</evidence>
<dbReference type="PANTHER" id="PTHR42823">
    <property type="entry name" value="ATP SYNTHASE SUBUNIT A, CHLOROPLASTIC"/>
    <property type="match status" value="1"/>
</dbReference>
<keyword evidence="7 11" id="KW-1133">Transmembrane helix</keyword>
<sequence length="238" mass="26891">MEESVNPTLDIGPVSFDLTLLAMSLVTVLTVFAFVYWASRKMTLRPKGKQNALEMIYDFVISFTKANIGEHYMKNYSLFLFSLFMFILVANNIGLMAKVQTTNGYNLWTSPTANLGYDLSLSFMITLIAHIEGVRRRGFKEYLKAFATPGFMTPMNLLEEVTNFASLAIRIYGNIFAGEVLAGLLLTLSQQAFYWYPAAFIGNMLWTAFSIFISCIQAYVFTMLSSMYIGKKINGEEE</sequence>
<reference evidence="13 14" key="1">
    <citation type="submission" date="2018-11" db="EMBL/GenBank/DDBJ databases">
        <title>Species Designations Belie Phenotypic and Genotypic Heterogeneity in Oral Streptococci.</title>
        <authorList>
            <person name="Velsko I."/>
        </authorList>
    </citation>
    <scope>NUCLEOTIDE SEQUENCE [LARGE SCALE GENOMIC DNA]</scope>
    <source>
        <strain evidence="13 14">BCA6</strain>
    </source>
</reference>
<dbReference type="SUPFAM" id="SSF81336">
    <property type="entry name" value="F1F0 ATP synthase subunit A"/>
    <property type="match status" value="1"/>
</dbReference>
<evidence type="ECO:0000256" key="3">
    <source>
        <dbReference type="ARBA" id="ARBA00022448"/>
    </source>
</evidence>
<feature type="transmembrane region" description="Helical" evidence="11">
    <location>
        <begin position="20"/>
        <end position="39"/>
    </location>
</feature>
<evidence type="ECO:0000256" key="7">
    <source>
        <dbReference type="ARBA" id="ARBA00022989"/>
    </source>
</evidence>